<evidence type="ECO:0000256" key="3">
    <source>
        <dbReference type="ARBA" id="ARBA00022475"/>
    </source>
</evidence>
<feature type="transmembrane region" description="Helical" evidence="8">
    <location>
        <begin position="375"/>
        <end position="396"/>
    </location>
</feature>
<evidence type="ECO:0000259" key="9">
    <source>
        <dbReference type="Pfam" id="PF00482"/>
    </source>
</evidence>
<dbReference type="PANTHER" id="PTHR30012:SF0">
    <property type="entry name" value="TYPE II SECRETION SYSTEM PROTEIN F-RELATED"/>
    <property type="match status" value="1"/>
</dbReference>
<dbReference type="Gene3D" id="1.20.81.30">
    <property type="entry name" value="Type II secretion system (T2SS), domain F"/>
    <property type="match status" value="2"/>
</dbReference>
<comment type="caution">
    <text evidence="10">The sequence shown here is derived from an EMBL/GenBank/DDBJ whole genome shotgun (WGS) entry which is preliminary data.</text>
</comment>
<feature type="domain" description="Type II secretion system protein GspF" evidence="9">
    <location>
        <begin position="271"/>
        <end position="394"/>
    </location>
</feature>
<dbReference type="EMBL" id="LCAK01000003">
    <property type="protein sequence ID" value="KKR88943.1"/>
    <property type="molecule type" value="Genomic_DNA"/>
</dbReference>
<dbReference type="InterPro" id="IPR042094">
    <property type="entry name" value="T2SS_GspF_sf"/>
</dbReference>
<evidence type="ECO:0000256" key="6">
    <source>
        <dbReference type="ARBA" id="ARBA00022989"/>
    </source>
</evidence>
<keyword evidence="6 8" id="KW-1133">Transmembrane helix</keyword>
<feature type="transmembrane region" description="Helical" evidence="8">
    <location>
        <begin position="168"/>
        <end position="190"/>
    </location>
</feature>
<keyword evidence="5 8" id="KW-0812">Transmembrane</keyword>
<comment type="subcellular location">
    <subcellularLocation>
        <location evidence="1">Cell inner membrane</location>
        <topology evidence="1">Multi-pass membrane protein</topology>
    </subcellularLocation>
</comment>
<dbReference type="PANTHER" id="PTHR30012">
    <property type="entry name" value="GENERAL SECRETION PATHWAY PROTEIN"/>
    <property type="match status" value="1"/>
</dbReference>
<dbReference type="InterPro" id="IPR018076">
    <property type="entry name" value="T2SS_GspF_dom"/>
</dbReference>
<reference evidence="10 11" key="1">
    <citation type="journal article" date="2015" name="Nature">
        <title>rRNA introns, odd ribosomes, and small enigmatic genomes across a large radiation of phyla.</title>
        <authorList>
            <person name="Brown C.T."/>
            <person name="Hug L.A."/>
            <person name="Thomas B.C."/>
            <person name="Sharon I."/>
            <person name="Castelle C.J."/>
            <person name="Singh A."/>
            <person name="Wilkins M.J."/>
            <person name="Williams K.H."/>
            <person name="Banfield J.F."/>
        </authorList>
    </citation>
    <scope>NUCLEOTIDE SEQUENCE [LARGE SCALE GENOMIC DNA]</scope>
</reference>
<evidence type="ECO:0000256" key="4">
    <source>
        <dbReference type="ARBA" id="ARBA00022519"/>
    </source>
</evidence>
<evidence type="ECO:0000313" key="10">
    <source>
        <dbReference type="EMBL" id="KKR88943.1"/>
    </source>
</evidence>
<dbReference type="InterPro" id="IPR003004">
    <property type="entry name" value="GspF/PilC"/>
</dbReference>
<gene>
    <name evidence="10" type="ORF">UU38_C0003G0195</name>
</gene>
<comment type="similarity">
    <text evidence="2">Belongs to the GSP F family.</text>
</comment>
<keyword evidence="4" id="KW-0997">Cell inner membrane</keyword>
<name>A0A0G0UJE6_9BACT</name>
<dbReference type="PRINTS" id="PR00812">
    <property type="entry name" value="BCTERIALGSPF"/>
</dbReference>
<dbReference type="AlphaFoldDB" id="A0A0G0UJE6"/>
<sequence>MKYKYTARTKEGELQAGSVEAPSNEAAANILNSHELFVLSLEGAEAKRWLDGVLAFVNRVKLGDVMVFTRQFATLLESQVPLGESIRSLHQQTRNPILKEAIYEIASDIDAGLSLSQSLERQNAVFSDFYINMVRSAEITGRLENSLSFLADYLEKETVWHLKIRNALIYPAFIVSLFFGVVVILLTVVFPKLSSVFEESNVKLPLITKILLSGGNFMLEWWWLVILLAILLIAVFVNYFKSLEGGIVLSELIFRTPVFGELFKKIYIARFTESLSVLIKGGVPITQAIEIASHNIGNLIYRDILHEIGEQVKAGESLSSLLFQNEHYFPPLVGQMVSVGETTGRLDQLLSKISSFYTREVDDIIDNLTELIQPMIIAVIGIFVGLLFAAVLIPIYNLAQGFKI</sequence>
<dbReference type="GO" id="GO:0005886">
    <property type="term" value="C:plasma membrane"/>
    <property type="evidence" value="ECO:0007669"/>
    <property type="project" value="UniProtKB-SubCell"/>
</dbReference>
<dbReference type="Proteomes" id="UP000033918">
    <property type="component" value="Unassembled WGS sequence"/>
</dbReference>
<organism evidence="10 11">
    <name type="scientific">Candidatus Wolfebacteria bacterium GW2011_GWB1_41_12</name>
    <dbReference type="NCBI Taxonomy" id="1619006"/>
    <lineage>
        <taxon>Bacteria</taxon>
        <taxon>Candidatus Wolfeibacteriota</taxon>
    </lineage>
</organism>
<protein>
    <submittedName>
        <fullName evidence="10">Type II secretion system F domain protein</fullName>
    </submittedName>
</protein>
<dbReference type="FunFam" id="1.20.81.30:FF:000001">
    <property type="entry name" value="Type II secretion system protein F"/>
    <property type="match status" value="2"/>
</dbReference>
<feature type="transmembrane region" description="Helical" evidence="8">
    <location>
        <begin position="221"/>
        <end position="240"/>
    </location>
</feature>
<evidence type="ECO:0000256" key="8">
    <source>
        <dbReference type="SAM" id="Phobius"/>
    </source>
</evidence>
<evidence type="ECO:0000256" key="1">
    <source>
        <dbReference type="ARBA" id="ARBA00004429"/>
    </source>
</evidence>
<feature type="domain" description="Type II secretion system protein GspF" evidence="9">
    <location>
        <begin position="68"/>
        <end position="191"/>
    </location>
</feature>
<keyword evidence="7 8" id="KW-0472">Membrane</keyword>
<evidence type="ECO:0000256" key="5">
    <source>
        <dbReference type="ARBA" id="ARBA00022692"/>
    </source>
</evidence>
<evidence type="ECO:0000256" key="7">
    <source>
        <dbReference type="ARBA" id="ARBA00023136"/>
    </source>
</evidence>
<keyword evidence="3" id="KW-1003">Cell membrane</keyword>
<accession>A0A0G0UJE6</accession>
<evidence type="ECO:0000313" key="11">
    <source>
        <dbReference type="Proteomes" id="UP000033918"/>
    </source>
</evidence>
<dbReference type="Pfam" id="PF00482">
    <property type="entry name" value="T2SSF"/>
    <property type="match status" value="2"/>
</dbReference>
<proteinExistence type="inferred from homology"/>
<evidence type="ECO:0000256" key="2">
    <source>
        <dbReference type="ARBA" id="ARBA00005745"/>
    </source>
</evidence>